<evidence type="ECO:0000313" key="2">
    <source>
        <dbReference type="Proteomes" id="UP000095280"/>
    </source>
</evidence>
<dbReference type="PROSITE" id="PS51257">
    <property type="entry name" value="PROKAR_LIPOPROTEIN"/>
    <property type="match status" value="1"/>
</dbReference>
<protein>
    <submittedName>
        <fullName evidence="3 4">Uncharacterized protein</fullName>
    </submittedName>
</protein>
<dbReference type="WBParaSite" id="maker-uti_cns_0002888-snap-gene-0.7-mRNA-1">
    <property type="protein sequence ID" value="maker-uti_cns_0002888-snap-gene-0.7-mRNA-1"/>
    <property type="gene ID" value="maker-uti_cns_0002888-snap-gene-0.7"/>
</dbReference>
<feature type="chain" id="PRO_5011394943" evidence="1">
    <location>
        <begin position="28"/>
        <end position="171"/>
    </location>
</feature>
<sequence>MAHTRRLALTAAASAILLIACCCTADAFIGIIGGKGRGACEKDGGICFTQDACCEDFTCEKASQATYGRCTSNKAQLGSEGGVGIGEIVGDLGGADGGSGGRGSSERVGCDSDADCPAGQCCSVEPSKSGYRGLGGRQACRPAGPSGCSGQSAENLFQQYYSGLFRKRHQP</sequence>
<evidence type="ECO:0000313" key="3">
    <source>
        <dbReference type="WBParaSite" id="maker-uti_cns_0002888-snap-gene-0.7-mRNA-1"/>
    </source>
</evidence>
<keyword evidence="1" id="KW-0732">Signal</keyword>
<keyword evidence="2" id="KW-1185">Reference proteome</keyword>
<dbReference type="Proteomes" id="UP000095280">
    <property type="component" value="Unplaced"/>
</dbReference>
<evidence type="ECO:0000313" key="4">
    <source>
        <dbReference type="WBParaSite" id="maker-uti_cns_0003766-snap-gene-0.10-mRNA-1"/>
    </source>
</evidence>
<dbReference type="AlphaFoldDB" id="A0A1I8GRP7"/>
<name>A0A1I8GRP7_9PLAT</name>
<reference evidence="3 4" key="1">
    <citation type="submission" date="2016-11" db="UniProtKB">
        <authorList>
            <consortium name="WormBaseParasite"/>
        </authorList>
    </citation>
    <scope>IDENTIFICATION</scope>
</reference>
<dbReference type="WBParaSite" id="maker-uti_cns_0003766-snap-gene-0.10-mRNA-1">
    <property type="protein sequence ID" value="maker-uti_cns_0003766-snap-gene-0.10-mRNA-1"/>
    <property type="gene ID" value="maker-uti_cns_0003766-snap-gene-0.10"/>
</dbReference>
<organism evidence="2 3">
    <name type="scientific">Macrostomum lignano</name>
    <dbReference type="NCBI Taxonomy" id="282301"/>
    <lineage>
        <taxon>Eukaryota</taxon>
        <taxon>Metazoa</taxon>
        <taxon>Spiralia</taxon>
        <taxon>Lophotrochozoa</taxon>
        <taxon>Platyhelminthes</taxon>
        <taxon>Rhabditophora</taxon>
        <taxon>Macrostomorpha</taxon>
        <taxon>Macrostomida</taxon>
        <taxon>Macrostomidae</taxon>
        <taxon>Macrostomum</taxon>
    </lineage>
</organism>
<feature type="signal peptide" evidence="1">
    <location>
        <begin position="1"/>
        <end position="27"/>
    </location>
</feature>
<proteinExistence type="predicted"/>
<evidence type="ECO:0000256" key="1">
    <source>
        <dbReference type="SAM" id="SignalP"/>
    </source>
</evidence>
<accession>A0A1I8GRP7</accession>